<evidence type="ECO:0000256" key="4">
    <source>
        <dbReference type="ARBA" id="ARBA00022960"/>
    </source>
</evidence>
<evidence type="ECO:0000256" key="2">
    <source>
        <dbReference type="ARBA" id="ARBA00005992"/>
    </source>
</evidence>
<comment type="similarity">
    <text evidence="2">Belongs to the YkuD family.</text>
</comment>
<evidence type="ECO:0000256" key="6">
    <source>
        <dbReference type="ARBA" id="ARBA00023316"/>
    </source>
</evidence>
<dbReference type="Pfam" id="PF03734">
    <property type="entry name" value="YkuD"/>
    <property type="match status" value="1"/>
</dbReference>
<dbReference type="EMBL" id="JAGJRS010000014">
    <property type="protein sequence ID" value="MBP1474034.1"/>
    <property type="molecule type" value="Genomic_DNA"/>
</dbReference>
<keyword evidence="3" id="KW-0808">Transferase</keyword>
<organism evidence="9 10">
    <name type="scientific">Frateuria flava</name>
    <dbReference type="NCBI Taxonomy" id="2821489"/>
    <lineage>
        <taxon>Bacteria</taxon>
        <taxon>Pseudomonadati</taxon>
        <taxon>Pseudomonadota</taxon>
        <taxon>Gammaproteobacteria</taxon>
        <taxon>Lysobacterales</taxon>
        <taxon>Rhodanobacteraceae</taxon>
        <taxon>Frateuria</taxon>
    </lineage>
</organism>
<feature type="domain" description="L,D-TPase catalytic" evidence="8">
    <location>
        <begin position="52"/>
        <end position="161"/>
    </location>
</feature>
<dbReference type="PROSITE" id="PS52029">
    <property type="entry name" value="LD_TPASE"/>
    <property type="match status" value="1"/>
</dbReference>
<sequence length="334" mass="35787">MERFDKSRSGRAHRRGLLMLLWSAVALLAWPAAGRVEDPPFWRPELAPVGPMVMLVSLDEQRIYVYRNGVAIGASRISSGRSGYETPTGIYTILQKEREHYSNLYDNAPMPYMQRLTWDGLALHAGKLPGHPASHGCIRLPESFAERLFEVSPRGTVVVVTDQRVAPPAINHPAAIAPLDIGGLEPSATGDEGAPWPADDGGPVSVVASTHDRALYVLQSGRLIASTPLNVPEGFTVGGMLLYVRRAHVGELAEQDGGLWSAYRVLGEGPAPAPRTLAGELKVPDAFGAQLRGRIAAGTTVIVTDLPARGGQPVPYGTLLEANEAVSRPAARHP</sequence>
<keyword evidence="10" id="KW-1185">Reference proteome</keyword>
<dbReference type="NCBIfam" id="NF004785">
    <property type="entry name" value="PRK06132.1-2"/>
    <property type="match status" value="1"/>
</dbReference>
<evidence type="ECO:0000313" key="9">
    <source>
        <dbReference type="EMBL" id="MBP1474034.1"/>
    </source>
</evidence>
<dbReference type="InterPro" id="IPR038063">
    <property type="entry name" value="Transpep_catalytic_dom"/>
</dbReference>
<comment type="pathway">
    <text evidence="1 7">Cell wall biogenesis; peptidoglycan biosynthesis.</text>
</comment>
<evidence type="ECO:0000256" key="3">
    <source>
        <dbReference type="ARBA" id="ARBA00022679"/>
    </source>
</evidence>
<dbReference type="RefSeq" id="WP_209618038.1">
    <property type="nucleotide sequence ID" value="NZ_JAGJRS010000014.1"/>
</dbReference>
<feature type="active site" description="Proton donor/acceptor" evidence="7">
    <location>
        <position position="124"/>
    </location>
</feature>
<gene>
    <name evidence="9" type="ORF">J7I44_06965</name>
</gene>
<evidence type="ECO:0000313" key="10">
    <source>
        <dbReference type="Proteomes" id="UP000823790"/>
    </source>
</evidence>
<evidence type="ECO:0000256" key="7">
    <source>
        <dbReference type="PROSITE-ProRule" id="PRU01373"/>
    </source>
</evidence>
<accession>A0ABS4DLW5</accession>
<proteinExistence type="inferred from homology"/>
<keyword evidence="6 7" id="KW-0961">Cell wall biogenesis/degradation</keyword>
<reference evidence="9 10" key="1">
    <citation type="submission" date="2021-04" db="EMBL/GenBank/DDBJ databases">
        <authorList>
            <person name="Huq M.A."/>
        </authorList>
    </citation>
    <scope>NUCLEOTIDE SEQUENCE [LARGE SCALE GENOMIC DNA]</scope>
    <source>
        <strain evidence="9 10">MAH-13</strain>
    </source>
</reference>
<dbReference type="InterPro" id="IPR050979">
    <property type="entry name" value="LD-transpeptidase"/>
</dbReference>
<keyword evidence="4 7" id="KW-0133">Cell shape</keyword>
<comment type="caution">
    <text evidence="9">The sequence shown here is derived from an EMBL/GenBank/DDBJ whole genome shotgun (WGS) entry which is preliminary data.</text>
</comment>
<dbReference type="CDD" id="cd16913">
    <property type="entry name" value="YkuD_like"/>
    <property type="match status" value="1"/>
</dbReference>
<evidence type="ECO:0000256" key="5">
    <source>
        <dbReference type="ARBA" id="ARBA00022984"/>
    </source>
</evidence>
<evidence type="ECO:0000259" key="8">
    <source>
        <dbReference type="PROSITE" id="PS52029"/>
    </source>
</evidence>
<dbReference type="PANTHER" id="PTHR30582:SF2">
    <property type="entry name" value="L,D-TRANSPEPTIDASE YCIB-RELATED"/>
    <property type="match status" value="1"/>
</dbReference>
<evidence type="ECO:0000256" key="1">
    <source>
        <dbReference type="ARBA" id="ARBA00004752"/>
    </source>
</evidence>
<dbReference type="Gene3D" id="2.40.440.10">
    <property type="entry name" value="L,D-transpeptidase catalytic domain-like"/>
    <property type="match status" value="1"/>
</dbReference>
<dbReference type="SUPFAM" id="SSF141523">
    <property type="entry name" value="L,D-transpeptidase catalytic domain-like"/>
    <property type="match status" value="1"/>
</dbReference>
<dbReference type="Proteomes" id="UP000823790">
    <property type="component" value="Unassembled WGS sequence"/>
</dbReference>
<dbReference type="InterPro" id="IPR005490">
    <property type="entry name" value="LD_TPept_cat_dom"/>
</dbReference>
<feature type="active site" description="Nucleophile" evidence="7">
    <location>
        <position position="137"/>
    </location>
</feature>
<keyword evidence="5 7" id="KW-0573">Peptidoglycan synthesis</keyword>
<name>A0ABS4DLW5_9GAMM</name>
<protein>
    <submittedName>
        <fullName evidence="9">L,D-transpeptidase family protein</fullName>
    </submittedName>
</protein>
<dbReference type="PANTHER" id="PTHR30582">
    <property type="entry name" value="L,D-TRANSPEPTIDASE"/>
    <property type="match status" value="1"/>
</dbReference>